<evidence type="ECO:0000313" key="1">
    <source>
        <dbReference type="EMBL" id="BAV32893.1"/>
    </source>
</evidence>
<dbReference type="OrthoDB" id="191189at2"/>
<dbReference type="PANTHER" id="PTHR36166">
    <property type="entry name" value="CHROMOSOME 9, WHOLE GENOME SHOTGUN SEQUENCE"/>
    <property type="match status" value="1"/>
</dbReference>
<dbReference type="SUPFAM" id="SSF55961">
    <property type="entry name" value="Bet v1-like"/>
    <property type="match status" value="1"/>
</dbReference>
<sequence length="145" mass="16444">MPTIKTAVDVATSAEIVWRVLTDFPSYPKWNPYLVSVQGNSSSGARLKIQARFPNSHAFKFSARIVKAIPATELRWRRRRLLEGVFDREQAFFIIPNGIKGVRFIQREHFSGLLAALIMPFISGKTTKAFNLMNLALKRTAEAKH</sequence>
<dbReference type="Pfam" id="PF10604">
    <property type="entry name" value="Polyketide_cyc2"/>
    <property type="match status" value="1"/>
</dbReference>
<protein>
    <submittedName>
        <fullName evidence="1">Polyketide cyclase</fullName>
    </submittedName>
</protein>
<keyword evidence="2" id="KW-1185">Reference proteome</keyword>
<dbReference type="InParanoid" id="A0A1B4XDM7"/>
<dbReference type="RefSeq" id="WP_096359799.1">
    <property type="nucleotide sequence ID" value="NZ_AP014879.1"/>
</dbReference>
<dbReference type="PANTHER" id="PTHR36166:SF1">
    <property type="entry name" value="SRPBCC DOMAIN-CONTAINING PROTEIN"/>
    <property type="match status" value="1"/>
</dbReference>
<dbReference type="EMBL" id="AP014879">
    <property type="protein sequence ID" value="BAV32893.1"/>
    <property type="molecule type" value="Genomic_DNA"/>
</dbReference>
<reference evidence="1 2" key="1">
    <citation type="submission" date="2015-05" db="EMBL/GenBank/DDBJ databases">
        <title>Complete genome sequence of a sulfur-oxidizing gammaproteobacterium strain HA5.</title>
        <authorList>
            <person name="Miura A."/>
            <person name="Kojima H."/>
            <person name="Fukui M."/>
        </authorList>
    </citation>
    <scope>NUCLEOTIDE SEQUENCE [LARGE SCALE GENOMIC DNA]</scope>
    <source>
        <strain evidence="1 2">HA5</strain>
    </source>
</reference>
<evidence type="ECO:0000313" key="2">
    <source>
        <dbReference type="Proteomes" id="UP000243180"/>
    </source>
</evidence>
<dbReference type="AlphaFoldDB" id="A0A1B4XDM7"/>
<dbReference type="CDD" id="cd07822">
    <property type="entry name" value="SRPBCC_4"/>
    <property type="match status" value="1"/>
</dbReference>
<dbReference type="Proteomes" id="UP000243180">
    <property type="component" value="Chromosome"/>
</dbReference>
<dbReference type="Gene3D" id="3.30.530.20">
    <property type="match status" value="1"/>
</dbReference>
<proteinExistence type="predicted"/>
<name>A0A1B4XDM7_9GAMM</name>
<organism evidence="1 2">
    <name type="scientific">Sulfuricaulis limicola</name>
    <dbReference type="NCBI Taxonomy" id="1620215"/>
    <lineage>
        <taxon>Bacteria</taxon>
        <taxon>Pseudomonadati</taxon>
        <taxon>Pseudomonadota</taxon>
        <taxon>Gammaproteobacteria</taxon>
        <taxon>Acidiferrobacterales</taxon>
        <taxon>Acidiferrobacteraceae</taxon>
        <taxon>Sulfuricaulis</taxon>
    </lineage>
</organism>
<dbReference type="InterPro" id="IPR019587">
    <property type="entry name" value="Polyketide_cyclase/dehydratase"/>
</dbReference>
<dbReference type="KEGG" id="slim:SCL_0571"/>
<accession>A0A1B4XDM7</accession>
<dbReference type="InterPro" id="IPR023393">
    <property type="entry name" value="START-like_dom_sf"/>
</dbReference>
<gene>
    <name evidence="1" type="ORF">SCL_0571</name>
</gene>